<evidence type="ECO:0000313" key="12">
    <source>
        <dbReference type="Proteomes" id="UP000027265"/>
    </source>
</evidence>
<dbReference type="InParanoid" id="A0A067PDK2"/>
<reference evidence="12" key="1">
    <citation type="journal article" date="2014" name="Proc. Natl. Acad. Sci. U.S.A.">
        <title>Extensive sampling of basidiomycete genomes demonstrates inadequacy of the white-rot/brown-rot paradigm for wood decay fungi.</title>
        <authorList>
            <person name="Riley R."/>
            <person name="Salamov A.A."/>
            <person name="Brown D.W."/>
            <person name="Nagy L.G."/>
            <person name="Floudas D."/>
            <person name="Held B.W."/>
            <person name="Levasseur A."/>
            <person name="Lombard V."/>
            <person name="Morin E."/>
            <person name="Otillar R."/>
            <person name="Lindquist E.A."/>
            <person name="Sun H."/>
            <person name="LaButti K.M."/>
            <person name="Schmutz J."/>
            <person name="Jabbour D."/>
            <person name="Luo H."/>
            <person name="Baker S.E."/>
            <person name="Pisabarro A.G."/>
            <person name="Walton J.D."/>
            <person name="Blanchette R.A."/>
            <person name="Henrissat B."/>
            <person name="Martin F."/>
            <person name="Cullen D."/>
            <person name="Hibbett D.S."/>
            <person name="Grigoriev I.V."/>
        </authorList>
    </citation>
    <scope>NUCLEOTIDE SEQUENCE [LARGE SCALE GENOMIC DNA]</scope>
    <source>
        <strain evidence="12">MUCL 33604</strain>
    </source>
</reference>
<dbReference type="AlphaFoldDB" id="A0A067PDK2"/>
<evidence type="ECO:0000256" key="10">
    <source>
        <dbReference type="SAM" id="MobiDB-lite"/>
    </source>
</evidence>
<dbReference type="EMBL" id="KL197736">
    <property type="protein sequence ID" value="KDQ52958.1"/>
    <property type="molecule type" value="Genomic_DNA"/>
</dbReference>
<evidence type="ECO:0000313" key="11">
    <source>
        <dbReference type="EMBL" id="KDQ52958.1"/>
    </source>
</evidence>
<comment type="subcellular location">
    <subcellularLocation>
        <location evidence="1">Cytoplasm</location>
        <location evidence="1">Cytoskeleton</location>
        <location evidence="1">Spindle</location>
    </subcellularLocation>
</comment>
<evidence type="ECO:0000256" key="3">
    <source>
        <dbReference type="ARBA" id="ARBA00022490"/>
    </source>
</evidence>
<protein>
    <submittedName>
        <fullName evidence="11">Uncharacterized protein</fullName>
    </submittedName>
</protein>
<keyword evidence="12" id="KW-1185">Reference proteome</keyword>
<comment type="similarity">
    <text evidence="2">Belongs to the HAUS1 family.</text>
</comment>
<dbReference type="OrthoDB" id="5372507at2759"/>
<dbReference type="PANTHER" id="PTHR31570:SF1">
    <property type="entry name" value="HAUS AUGMIN-LIKE COMPLEX SUBUNIT 1"/>
    <property type="match status" value="1"/>
</dbReference>
<keyword evidence="9" id="KW-0131">Cell cycle</keyword>
<evidence type="ECO:0000256" key="7">
    <source>
        <dbReference type="ARBA" id="ARBA00023054"/>
    </source>
</evidence>
<organism evidence="11 12">
    <name type="scientific">Jaapia argillacea MUCL 33604</name>
    <dbReference type="NCBI Taxonomy" id="933084"/>
    <lineage>
        <taxon>Eukaryota</taxon>
        <taxon>Fungi</taxon>
        <taxon>Dikarya</taxon>
        <taxon>Basidiomycota</taxon>
        <taxon>Agaricomycotina</taxon>
        <taxon>Agaricomycetes</taxon>
        <taxon>Agaricomycetidae</taxon>
        <taxon>Jaapiales</taxon>
        <taxon>Jaapiaceae</taxon>
        <taxon>Jaapia</taxon>
    </lineage>
</organism>
<dbReference type="InterPro" id="IPR026243">
    <property type="entry name" value="HAUS1"/>
</dbReference>
<dbReference type="GO" id="GO:0005874">
    <property type="term" value="C:microtubule"/>
    <property type="evidence" value="ECO:0007669"/>
    <property type="project" value="UniProtKB-KW"/>
</dbReference>
<evidence type="ECO:0000256" key="5">
    <source>
        <dbReference type="ARBA" id="ARBA00022701"/>
    </source>
</evidence>
<keyword evidence="6" id="KW-0498">Mitosis</keyword>
<keyword evidence="4" id="KW-0132">Cell division</keyword>
<feature type="region of interest" description="Disordered" evidence="10">
    <location>
        <begin position="77"/>
        <end position="96"/>
    </location>
</feature>
<dbReference type="GO" id="GO:0051225">
    <property type="term" value="P:spindle assembly"/>
    <property type="evidence" value="ECO:0007669"/>
    <property type="project" value="InterPro"/>
</dbReference>
<keyword evidence="8" id="KW-0206">Cytoskeleton</keyword>
<evidence type="ECO:0000256" key="9">
    <source>
        <dbReference type="ARBA" id="ARBA00023306"/>
    </source>
</evidence>
<name>A0A067PDK2_9AGAM</name>
<evidence type="ECO:0000256" key="4">
    <source>
        <dbReference type="ARBA" id="ARBA00022618"/>
    </source>
</evidence>
<accession>A0A067PDK2</accession>
<dbReference type="GO" id="GO:0005819">
    <property type="term" value="C:spindle"/>
    <property type="evidence" value="ECO:0007669"/>
    <property type="project" value="UniProtKB-SubCell"/>
</dbReference>
<keyword evidence="7" id="KW-0175">Coiled coil</keyword>
<keyword evidence="3" id="KW-0963">Cytoplasm</keyword>
<dbReference type="Proteomes" id="UP000027265">
    <property type="component" value="Unassembled WGS sequence"/>
</dbReference>
<dbReference type="GO" id="GO:0051301">
    <property type="term" value="P:cell division"/>
    <property type="evidence" value="ECO:0007669"/>
    <property type="project" value="UniProtKB-KW"/>
</dbReference>
<evidence type="ECO:0000256" key="8">
    <source>
        <dbReference type="ARBA" id="ARBA00023212"/>
    </source>
</evidence>
<proteinExistence type="inferred from homology"/>
<dbReference type="PANTHER" id="PTHR31570">
    <property type="entry name" value="HAUS AUGMIN-LIKE COMPLEX SUBUNIT 1"/>
    <property type="match status" value="1"/>
</dbReference>
<dbReference type="Pfam" id="PF25762">
    <property type="entry name" value="HAUS1"/>
    <property type="match status" value="1"/>
</dbReference>
<evidence type="ECO:0000256" key="1">
    <source>
        <dbReference type="ARBA" id="ARBA00004186"/>
    </source>
</evidence>
<keyword evidence="5" id="KW-0493">Microtubule</keyword>
<sequence length="189" mass="21419">MVHEHLDVLCFVAETLGIDDAEIASFVSATTKLSNDSLATQRSAHLLECAEQDLLRDLTASRHEEALILKWRNSLQKSSQDQGPGSQAYIERQRSSVGMKGKEYRNELSKLTGRSEQPEVTITQLAAQQERIRKKKQQIKLKQTNIKAFQGLPPDLHLAKEELRCARSEQMKLIQLRERLLGKMVEGVI</sequence>
<dbReference type="GO" id="GO:0005829">
    <property type="term" value="C:cytosol"/>
    <property type="evidence" value="ECO:0007669"/>
    <property type="project" value="TreeGrafter"/>
</dbReference>
<evidence type="ECO:0000256" key="6">
    <source>
        <dbReference type="ARBA" id="ARBA00022776"/>
    </source>
</evidence>
<evidence type="ECO:0000256" key="2">
    <source>
        <dbReference type="ARBA" id="ARBA00005479"/>
    </source>
</evidence>
<gene>
    <name evidence="11" type="ORF">JAAARDRAFT_197753</name>
</gene>
<dbReference type="HOGENOM" id="CLU_109043_0_0_1"/>
<dbReference type="GO" id="GO:0070652">
    <property type="term" value="C:HAUS complex"/>
    <property type="evidence" value="ECO:0007669"/>
    <property type="project" value="InterPro"/>
</dbReference>